<dbReference type="PROSITE" id="PS51319">
    <property type="entry name" value="TFIIS_N"/>
    <property type="match status" value="1"/>
</dbReference>
<evidence type="ECO:0000256" key="1">
    <source>
        <dbReference type="ARBA" id="ARBA00004123"/>
    </source>
</evidence>
<reference evidence="6 8" key="1">
    <citation type="journal article" date="2017" name="Nature">
        <title>The sunflower genome provides insights into oil metabolism, flowering and Asterid evolution.</title>
        <authorList>
            <person name="Badouin H."/>
            <person name="Gouzy J."/>
            <person name="Grassa C.J."/>
            <person name="Murat F."/>
            <person name="Staton S.E."/>
            <person name="Cottret L."/>
            <person name="Lelandais-Briere C."/>
            <person name="Owens G.L."/>
            <person name="Carrere S."/>
            <person name="Mayjonade B."/>
            <person name="Legrand L."/>
            <person name="Gill N."/>
            <person name="Kane N.C."/>
            <person name="Bowers J.E."/>
            <person name="Hubner S."/>
            <person name="Bellec A."/>
            <person name="Berard A."/>
            <person name="Berges H."/>
            <person name="Blanchet N."/>
            <person name="Boniface M.C."/>
            <person name="Brunel D."/>
            <person name="Catrice O."/>
            <person name="Chaidir N."/>
            <person name="Claudel C."/>
            <person name="Donnadieu C."/>
            <person name="Faraut T."/>
            <person name="Fievet G."/>
            <person name="Helmstetter N."/>
            <person name="King M."/>
            <person name="Knapp S.J."/>
            <person name="Lai Z."/>
            <person name="Le Paslier M.C."/>
            <person name="Lippi Y."/>
            <person name="Lorenzon L."/>
            <person name="Mandel J.R."/>
            <person name="Marage G."/>
            <person name="Marchand G."/>
            <person name="Marquand E."/>
            <person name="Bret-Mestries E."/>
            <person name="Morien E."/>
            <person name="Nambeesan S."/>
            <person name="Nguyen T."/>
            <person name="Pegot-Espagnet P."/>
            <person name="Pouilly N."/>
            <person name="Raftis F."/>
            <person name="Sallet E."/>
            <person name="Schiex T."/>
            <person name="Thomas J."/>
            <person name="Vandecasteele C."/>
            <person name="Vares D."/>
            <person name="Vear F."/>
            <person name="Vautrin S."/>
            <person name="Crespi M."/>
            <person name="Mangin B."/>
            <person name="Burke J.M."/>
            <person name="Salse J."/>
            <person name="Munos S."/>
            <person name="Vincourt P."/>
            <person name="Rieseberg L.H."/>
            <person name="Langlade N.B."/>
        </authorList>
    </citation>
    <scope>NUCLEOTIDE SEQUENCE [LARGE SCALE GENOMIC DNA]</scope>
    <source>
        <strain evidence="8">cv. SF193</strain>
        <tissue evidence="6">Leaves</tissue>
    </source>
</reference>
<accession>A0A251S1Y8</accession>
<dbReference type="Gramene" id="mRNA:HanXRQr2_Chr16g0764531">
    <property type="protein sequence ID" value="CDS:HanXRQr2_Chr16g0764531.1"/>
    <property type="gene ID" value="HanXRQr2_Chr16g0764531"/>
</dbReference>
<dbReference type="AlphaFoldDB" id="A0A251S1Y8"/>
<evidence type="ECO:0000256" key="2">
    <source>
        <dbReference type="ARBA" id="ARBA00023242"/>
    </source>
</evidence>
<proteinExistence type="predicted"/>
<keyword evidence="8" id="KW-1185">Reference proteome</keyword>
<dbReference type="EMBL" id="MNCJ02000331">
    <property type="protein sequence ID" value="KAF5761387.1"/>
    <property type="molecule type" value="Genomic_DNA"/>
</dbReference>
<feature type="domain" description="TFIIS N-terminal" evidence="5">
    <location>
        <begin position="26"/>
        <end position="101"/>
    </location>
</feature>
<dbReference type="PANTHER" id="PTHR46554">
    <property type="entry name" value="MEDIATOR OF RNA POLYMERASE II TRANSCRIPTION SUBUNIT 26A-RELATED"/>
    <property type="match status" value="1"/>
</dbReference>
<evidence type="ECO:0000256" key="4">
    <source>
        <dbReference type="SAM" id="Coils"/>
    </source>
</evidence>
<dbReference type="OrthoDB" id="550309at2759"/>
<dbReference type="InterPro" id="IPR035441">
    <property type="entry name" value="TFIIS/LEDGF_dom_sf"/>
</dbReference>
<dbReference type="SMART" id="SM00509">
    <property type="entry name" value="TFS2N"/>
    <property type="match status" value="1"/>
</dbReference>
<sequence>MGSEFLRVKGVLDSIRETEEETRMIGEVLRIKAILNSSGYKSEQVLCELLSKLKQMVVSMKVLQVSMIGVSVTGLMNHASKDVRRTARMLVRSWRRMVGEWVVSNDNMPAVQDEECYESNKKYLPIEKPVGPTVFNGANKKPKEPKLQHKKPLTMVVLEKQSTAVDRRKPSATVETMKLQMPTKSVVSSMSSDKRSVEEKLEATKRKIQECYKEAEKNKRQRRIQVIEVHDVLRLGLAPKHRDSRFGKHISHRISSV</sequence>
<evidence type="ECO:0000313" key="8">
    <source>
        <dbReference type="Proteomes" id="UP000215914"/>
    </source>
</evidence>
<dbReference type="PANTHER" id="PTHR46554:SF9">
    <property type="entry name" value="TRANSCRIPTION FACTOR IIS-RELATED"/>
    <property type="match status" value="1"/>
</dbReference>
<feature type="coiled-coil region" evidence="4">
    <location>
        <begin position="187"/>
        <end position="221"/>
    </location>
</feature>
<dbReference type="InterPro" id="IPR003617">
    <property type="entry name" value="TFIIS/CRSP70_N_sub"/>
</dbReference>
<dbReference type="InterPro" id="IPR017923">
    <property type="entry name" value="TFIIS_N"/>
</dbReference>
<dbReference type="SUPFAM" id="SSF47676">
    <property type="entry name" value="Conserved domain common to transcription factors TFIIS, elongin A, CRSP70"/>
    <property type="match status" value="1"/>
</dbReference>
<reference evidence="6" key="3">
    <citation type="submission" date="2020-06" db="EMBL/GenBank/DDBJ databases">
        <title>Helianthus annuus Genome sequencing and assembly Release 2.</title>
        <authorList>
            <person name="Gouzy J."/>
            <person name="Langlade N."/>
            <person name="Munos S."/>
        </authorList>
    </citation>
    <scope>NUCLEOTIDE SEQUENCE</scope>
    <source>
        <tissue evidence="6">Leaves</tissue>
    </source>
</reference>
<dbReference type="Proteomes" id="UP000215914">
    <property type="component" value="Chromosome 16"/>
</dbReference>
<dbReference type="InParanoid" id="A0A251S1Y8"/>
<comment type="subcellular location">
    <subcellularLocation>
        <location evidence="1 3">Nucleus</location>
    </subcellularLocation>
</comment>
<keyword evidence="4" id="KW-0175">Coiled coil</keyword>
<reference evidence="7" key="2">
    <citation type="submission" date="2017-02" db="EMBL/GenBank/DDBJ databases">
        <title>Sunflower complete genome.</title>
        <authorList>
            <person name="Langlade N."/>
            <person name="Munos S."/>
        </authorList>
    </citation>
    <scope>NUCLEOTIDE SEQUENCE [LARGE SCALE GENOMIC DNA]</scope>
    <source>
        <tissue evidence="7">Leaves</tissue>
    </source>
</reference>
<dbReference type="Gene3D" id="1.20.930.10">
    <property type="entry name" value="Conserved domain common to transcription factors TFIIS, elongin A, CRSP70"/>
    <property type="match status" value="1"/>
</dbReference>
<dbReference type="Pfam" id="PF08711">
    <property type="entry name" value="Med26"/>
    <property type="match status" value="1"/>
</dbReference>
<name>A0A251S1Y8_HELAN</name>
<gene>
    <name evidence="7" type="ORF">HannXRQ_Chr16g0522371</name>
    <name evidence="6" type="ORF">HanXRQr2_Chr16g0764531</name>
</gene>
<evidence type="ECO:0000313" key="7">
    <source>
        <dbReference type="EMBL" id="OTF92482.1"/>
    </source>
</evidence>
<keyword evidence="2 3" id="KW-0539">Nucleus</keyword>
<dbReference type="EMBL" id="CM007905">
    <property type="protein sequence ID" value="OTF92482.1"/>
    <property type="molecule type" value="Genomic_DNA"/>
</dbReference>
<dbReference type="GO" id="GO:0005634">
    <property type="term" value="C:nucleus"/>
    <property type="evidence" value="ECO:0007669"/>
    <property type="project" value="UniProtKB-SubCell"/>
</dbReference>
<evidence type="ECO:0000313" key="6">
    <source>
        <dbReference type="EMBL" id="KAF5761387.1"/>
    </source>
</evidence>
<protein>
    <submittedName>
        <fullName evidence="7">Putative transcription factor IIS</fullName>
    </submittedName>
    <submittedName>
        <fullName evidence="6">Transcription regulator IWS1 family</fullName>
    </submittedName>
</protein>
<organism evidence="7 8">
    <name type="scientific">Helianthus annuus</name>
    <name type="common">Common sunflower</name>
    <dbReference type="NCBI Taxonomy" id="4232"/>
    <lineage>
        <taxon>Eukaryota</taxon>
        <taxon>Viridiplantae</taxon>
        <taxon>Streptophyta</taxon>
        <taxon>Embryophyta</taxon>
        <taxon>Tracheophyta</taxon>
        <taxon>Spermatophyta</taxon>
        <taxon>Magnoliopsida</taxon>
        <taxon>eudicotyledons</taxon>
        <taxon>Gunneridae</taxon>
        <taxon>Pentapetalae</taxon>
        <taxon>asterids</taxon>
        <taxon>campanulids</taxon>
        <taxon>Asterales</taxon>
        <taxon>Asteraceae</taxon>
        <taxon>Asteroideae</taxon>
        <taxon>Heliantheae alliance</taxon>
        <taxon>Heliantheae</taxon>
        <taxon>Helianthus</taxon>
    </lineage>
</organism>
<evidence type="ECO:0000259" key="5">
    <source>
        <dbReference type="PROSITE" id="PS51319"/>
    </source>
</evidence>
<evidence type="ECO:0000256" key="3">
    <source>
        <dbReference type="PROSITE-ProRule" id="PRU00649"/>
    </source>
</evidence>
<dbReference type="OMA" id="YKSWKAI"/>